<dbReference type="EMBL" id="JAPEVG010000101">
    <property type="protein sequence ID" value="KAJ8483058.1"/>
    <property type="molecule type" value="Genomic_DNA"/>
</dbReference>
<gene>
    <name evidence="2" type="ORF">ONZ51_g4937</name>
</gene>
<dbReference type="Proteomes" id="UP001215151">
    <property type="component" value="Unassembled WGS sequence"/>
</dbReference>
<dbReference type="AlphaFoldDB" id="A0AAD7XCI2"/>
<comment type="caution">
    <text evidence="2">The sequence shown here is derived from an EMBL/GenBank/DDBJ whole genome shotgun (WGS) entry which is preliminary data.</text>
</comment>
<evidence type="ECO:0000313" key="3">
    <source>
        <dbReference type="Proteomes" id="UP001215151"/>
    </source>
</evidence>
<protein>
    <submittedName>
        <fullName evidence="2">Uncharacterized protein</fullName>
    </submittedName>
</protein>
<feature type="region of interest" description="Disordered" evidence="1">
    <location>
        <begin position="473"/>
        <end position="525"/>
    </location>
</feature>
<keyword evidence="3" id="KW-1185">Reference proteome</keyword>
<feature type="compositionally biased region" description="Basic and acidic residues" evidence="1">
    <location>
        <begin position="474"/>
        <end position="494"/>
    </location>
</feature>
<name>A0AAD7XCI2_9APHY</name>
<proteinExistence type="predicted"/>
<reference evidence="2" key="1">
    <citation type="submission" date="2022-11" db="EMBL/GenBank/DDBJ databases">
        <title>Genome Sequence of Cubamyces cubensis.</title>
        <authorList>
            <person name="Buettner E."/>
        </authorList>
    </citation>
    <scope>NUCLEOTIDE SEQUENCE</scope>
    <source>
        <strain evidence="2">MPL-01</strain>
    </source>
</reference>
<evidence type="ECO:0000256" key="1">
    <source>
        <dbReference type="SAM" id="MobiDB-lite"/>
    </source>
</evidence>
<accession>A0AAD7XCI2</accession>
<sequence length="525" mass="58262">MYGEPDKNSAYSLSGHVEVKLTPPTSLLYDPPATEERFQLESLVLTFEGQSELLTPETGYAACRLVEFSQELIQNGPIEIGHYWDENLRDPQRWLITFNLPVPGWLPPTCSTTFGGVSHEEPEVSYRLTAKATYRDMRPGSSKSLRSIVSGTQTANSSAATVKLNRFTLPPSPHNLTTSEFSNFPFHSVEYSGSVKGSSSQVPTDVLSKLRLLAYLPEHIPMDSETFPLYLRLRPEGLTADERKRLRLPKFSITATQTEVSRAAMSSKYAAKWPVPPPSEQPPKKALRTRRSDLREFECGLLLSGPPRPIASSTYSILPRDFPSHFNLHDAEDNAGGFTDAAFDEPGTCVQMRLDVPFRDVLVDEKHLEHYDDSALPKLRPTERGPILTVGHTLDIALMCTYDLSEDEGADPNLATDELCLTLPLSFVRLPKRNPQLSIVDLPGVDVPQSGLLPPSLSYSQALPAYNQLYYRDGSLREDPTPLPRYTRDPKDAEDPPPPPVVCKQIPPTKLPLTPAVSDVSEPLS</sequence>
<evidence type="ECO:0000313" key="2">
    <source>
        <dbReference type="EMBL" id="KAJ8483058.1"/>
    </source>
</evidence>
<organism evidence="2 3">
    <name type="scientific">Trametes cubensis</name>
    <dbReference type="NCBI Taxonomy" id="1111947"/>
    <lineage>
        <taxon>Eukaryota</taxon>
        <taxon>Fungi</taxon>
        <taxon>Dikarya</taxon>
        <taxon>Basidiomycota</taxon>
        <taxon>Agaricomycotina</taxon>
        <taxon>Agaricomycetes</taxon>
        <taxon>Polyporales</taxon>
        <taxon>Polyporaceae</taxon>
        <taxon>Trametes</taxon>
    </lineage>
</organism>